<dbReference type="AlphaFoldDB" id="A0A0C3P576"/>
<gene>
    <name evidence="1" type="ORF">M404DRAFT_28014</name>
</gene>
<sequence length="50" mass="5547">MSLIEETVATTPDILDDNIGAVMRQKVAIIASQKTVLLHEHDDVEYHKGT</sequence>
<keyword evidence="2" id="KW-1185">Reference proteome</keyword>
<accession>A0A0C3P576</accession>
<name>A0A0C3P576_PISTI</name>
<reference evidence="1 2" key="1">
    <citation type="submission" date="2014-04" db="EMBL/GenBank/DDBJ databases">
        <authorList>
            <consortium name="DOE Joint Genome Institute"/>
            <person name="Kuo A."/>
            <person name="Kohler A."/>
            <person name="Costa M.D."/>
            <person name="Nagy L.G."/>
            <person name="Floudas D."/>
            <person name="Copeland A."/>
            <person name="Barry K.W."/>
            <person name="Cichocki N."/>
            <person name="Veneault-Fourrey C."/>
            <person name="LaButti K."/>
            <person name="Lindquist E.A."/>
            <person name="Lipzen A."/>
            <person name="Lundell T."/>
            <person name="Morin E."/>
            <person name="Murat C."/>
            <person name="Sun H."/>
            <person name="Tunlid A."/>
            <person name="Henrissat B."/>
            <person name="Grigoriev I.V."/>
            <person name="Hibbett D.S."/>
            <person name="Martin F."/>
            <person name="Nordberg H.P."/>
            <person name="Cantor M.N."/>
            <person name="Hua S.X."/>
        </authorList>
    </citation>
    <scope>NUCLEOTIDE SEQUENCE [LARGE SCALE GENOMIC DNA]</scope>
    <source>
        <strain evidence="1 2">Marx 270</strain>
    </source>
</reference>
<dbReference type="HOGENOM" id="CLU_3125648_0_0_1"/>
<proteinExistence type="predicted"/>
<dbReference type="Proteomes" id="UP000054217">
    <property type="component" value="Unassembled WGS sequence"/>
</dbReference>
<reference evidence="2" key="2">
    <citation type="submission" date="2015-01" db="EMBL/GenBank/DDBJ databases">
        <title>Evolutionary Origins and Diversification of the Mycorrhizal Mutualists.</title>
        <authorList>
            <consortium name="DOE Joint Genome Institute"/>
            <consortium name="Mycorrhizal Genomics Consortium"/>
            <person name="Kohler A."/>
            <person name="Kuo A."/>
            <person name="Nagy L.G."/>
            <person name="Floudas D."/>
            <person name="Copeland A."/>
            <person name="Barry K.W."/>
            <person name="Cichocki N."/>
            <person name="Veneault-Fourrey C."/>
            <person name="LaButti K."/>
            <person name="Lindquist E.A."/>
            <person name="Lipzen A."/>
            <person name="Lundell T."/>
            <person name="Morin E."/>
            <person name="Murat C."/>
            <person name="Riley R."/>
            <person name="Ohm R."/>
            <person name="Sun H."/>
            <person name="Tunlid A."/>
            <person name="Henrissat B."/>
            <person name="Grigoriev I.V."/>
            <person name="Hibbett D.S."/>
            <person name="Martin F."/>
        </authorList>
    </citation>
    <scope>NUCLEOTIDE SEQUENCE [LARGE SCALE GENOMIC DNA]</scope>
    <source>
        <strain evidence="2">Marx 270</strain>
    </source>
</reference>
<dbReference type="InParanoid" id="A0A0C3P576"/>
<dbReference type="EMBL" id="KN831982">
    <property type="protein sequence ID" value="KIO02434.1"/>
    <property type="molecule type" value="Genomic_DNA"/>
</dbReference>
<evidence type="ECO:0000313" key="1">
    <source>
        <dbReference type="EMBL" id="KIO02434.1"/>
    </source>
</evidence>
<protein>
    <submittedName>
        <fullName evidence="1">Uncharacterized protein</fullName>
    </submittedName>
</protein>
<organism evidence="1 2">
    <name type="scientific">Pisolithus tinctorius Marx 270</name>
    <dbReference type="NCBI Taxonomy" id="870435"/>
    <lineage>
        <taxon>Eukaryota</taxon>
        <taxon>Fungi</taxon>
        <taxon>Dikarya</taxon>
        <taxon>Basidiomycota</taxon>
        <taxon>Agaricomycotina</taxon>
        <taxon>Agaricomycetes</taxon>
        <taxon>Agaricomycetidae</taxon>
        <taxon>Boletales</taxon>
        <taxon>Sclerodermatineae</taxon>
        <taxon>Pisolithaceae</taxon>
        <taxon>Pisolithus</taxon>
    </lineage>
</organism>
<evidence type="ECO:0000313" key="2">
    <source>
        <dbReference type="Proteomes" id="UP000054217"/>
    </source>
</evidence>